<dbReference type="AlphaFoldDB" id="A0A9D9IIK4"/>
<sequence length="337" mass="37707">MNIKVLLRITAVTLAALACSCAKSPEYSTYDSSRKVLDAWLRVNYPDAVPSGRGIYVLESVRGDGPSLSDSTYYAFIEYNILDLDGNYIESTDKVINQRLGTYSARNYYGEKVVVRKNGEIYAGLEDILDMMNIGGYVRAVVPSWLLNSSVYDDIDKYHENDPGGRHYIYEVSLVAATDDIYEWEVDTLESFSRTHYAGLDSLTEGYYYKVLKEGPGDTIPNDTTIYIRYIGKLLDGHVFDTNIKDTAIKYGIYNSSTDYDTPAEVKMASSADGITMSGSTVVSGFGETIFKMKKDEEVVSFFWSKLGYGVNGSGNSIPPFSPLVFHIYMTDYEKDE</sequence>
<dbReference type="GO" id="GO:0003755">
    <property type="term" value="F:peptidyl-prolyl cis-trans isomerase activity"/>
    <property type="evidence" value="ECO:0007669"/>
    <property type="project" value="UniProtKB-KW"/>
</dbReference>
<dbReference type="PANTHER" id="PTHR43811:SF19">
    <property type="entry name" value="39 KDA FK506-BINDING NUCLEAR PROTEIN"/>
    <property type="match status" value="1"/>
</dbReference>
<dbReference type="PANTHER" id="PTHR43811">
    <property type="entry name" value="FKBP-TYPE PEPTIDYL-PROLYL CIS-TRANS ISOMERASE FKPA"/>
    <property type="match status" value="1"/>
</dbReference>
<dbReference type="InterPro" id="IPR046357">
    <property type="entry name" value="PPIase_dom_sf"/>
</dbReference>
<dbReference type="Pfam" id="PF00254">
    <property type="entry name" value="FKBP_C"/>
    <property type="match status" value="1"/>
</dbReference>
<evidence type="ECO:0000256" key="6">
    <source>
        <dbReference type="PROSITE-ProRule" id="PRU00277"/>
    </source>
</evidence>
<evidence type="ECO:0000256" key="2">
    <source>
        <dbReference type="ARBA" id="ARBA00006577"/>
    </source>
</evidence>
<evidence type="ECO:0000256" key="3">
    <source>
        <dbReference type="ARBA" id="ARBA00013194"/>
    </source>
</evidence>
<evidence type="ECO:0000256" key="7">
    <source>
        <dbReference type="SAM" id="SignalP"/>
    </source>
</evidence>
<feature type="signal peptide" evidence="7">
    <location>
        <begin position="1"/>
        <end position="24"/>
    </location>
</feature>
<evidence type="ECO:0000256" key="5">
    <source>
        <dbReference type="ARBA" id="ARBA00023235"/>
    </source>
</evidence>
<dbReference type="PROSITE" id="PS51257">
    <property type="entry name" value="PROKAR_LIPOPROTEIN"/>
    <property type="match status" value="1"/>
</dbReference>
<reference evidence="9" key="2">
    <citation type="journal article" date="2021" name="PeerJ">
        <title>Extensive microbial diversity within the chicken gut microbiome revealed by metagenomics and culture.</title>
        <authorList>
            <person name="Gilroy R."/>
            <person name="Ravi A."/>
            <person name="Getino M."/>
            <person name="Pursley I."/>
            <person name="Horton D.L."/>
            <person name="Alikhan N.F."/>
            <person name="Baker D."/>
            <person name="Gharbi K."/>
            <person name="Hall N."/>
            <person name="Watson M."/>
            <person name="Adriaenssens E.M."/>
            <person name="Foster-Nyarko E."/>
            <person name="Jarju S."/>
            <person name="Secka A."/>
            <person name="Antonio M."/>
            <person name="Oren A."/>
            <person name="Chaudhuri R.R."/>
            <person name="La Ragione R."/>
            <person name="Hildebrand F."/>
            <person name="Pallen M.J."/>
        </authorList>
    </citation>
    <scope>NUCLEOTIDE SEQUENCE</scope>
    <source>
        <strain evidence="9">B1-8020</strain>
    </source>
</reference>
<evidence type="ECO:0000313" key="10">
    <source>
        <dbReference type="Proteomes" id="UP000823604"/>
    </source>
</evidence>
<comment type="catalytic activity">
    <reaction evidence="1 6">
        <text>[protein]-peptidylproline (omega=180) = [protein]-peptidylproline (omega=0)</text>
        <dbReference type="Rhea" id="RHEA:16237"/>
        <dbReference type="Rhea" id="RHEA-COMP:10747"/>
        <dbReference type="Rhea" id="RHEA-COMP:10748"/>
        <dbReference type="ChEBI" id="CHEBI:83833"/>
        <dbReference type="ChEBI" id="CHEBI:83834"/>
        <dbReference type="EC" id="5.2.1.8"/>
    </reaction>
</comment>
<dbReference type="EC" id="5.2.1.8" evidence="3 6"/>
<reference evidence="9" key="1">
    <citation type="submission" date="2020-10" db="EMBL/GenBank/DDBJ databases">
        <authorList>
            <person name="Gilroy R."/>
        </authorList>
    </citation>
    <scope>NUCLEOTIDE SEQUENCE</scope>
    <source>
        <strain evidence="9">B1-8020</strain>
    </source>
</reference>
<evidence type="ECO:0000256" key="1">
    <source>
        <dbReference type="ARBA" id="ARBA00000971"/>
    </source>
</evidence>
<comment type="caution">
    <text evidence="9">The sequence shown here is derived from an EMBL/GenBank/DDBJ whole genome shotgun (WGS) entry which is preliminary data.</text>
</comment>
<feature type="domain" description="PPIase FKBP-type" evidence="8">
    <location>
        <begin position="223"/>
        <end position="334"/>
    </location>
</feature>
<dbReference type="Proteomes" id="UP000823604">
    <property type="component" value="Unassembled WGS sequence"/>
</dbReference>
<gene>
    <name evidence="9" type="ORF">IAB81_04280</name>
</gene>
<dbReference type="Gene3D" id="3.10.50.40">
    <property type="match status" value="2"/>
</dbReference>
<keyword evidence="5 6" id="KW-0413">Isomerase</keyword>
<dbReference type="InterPro" id="IPR001179">
    <property type="entry name" value="PPIase_FKBP_dom"/>
</dbReference>
<evidence type="ECO:0000313" key="9">
    <source>
        <dbReference type="EMBL" id="MBO8472825.1"/>
    </source>
</evidence>
<feature type="chain" id="PRO_5038898729" description="peptidylprolyl isomerase" evidence="7">
    <location>
        <begin position="25"/>
        <end position="337"/>
    </location>
</feature>
<name>A0A9D9IIK4_9BACT</name>
<comment type="similarity">
    <text evidence="2">Belongs to the FKBP-type PPIase family.</text>
</comment>
<protein>
    <recommendedName>
        <fullName evidence="3 6">peptidylprolyl isomerase</fullName>
        <ecNumber evidence="3 6">5.2.1.8</ecNumber>
    </recommendedName>
</protein>
<dbReference type="PROSITE" id="PS50059">
    <property type="entry name" value="FKBP_PPIASE"/>
    <property type="match status" value="1"/>
</dbReference>
<keyword evidence="4 6" id="KW-0697">Rotamase</keyword>
<dbReference type="EMBL" id="JADIMA010000039">
    <property type="protein sequence ID" value="MBO8472825.1"/>
    <property type="molecule type" value="Genomic_DNA"/>
</dbReference>
<organism evidence="9 10">
    <name type="scientific">Candidatus Merdivivens pullicola</name>
    <dbReference type="NCBI Taxonomy" id="2840872"/>
    <lineage>
        <taxon>Bacteria</taxon>
        <taxon>Pseudomonadati</taxon>
        <taxon>Bacteroidota</taxon>
        <taxon>Bacteroidia</taxon>
        <taxon>Bacteroidales</taxon>
        <taxon>Muribaculaceae</taxon>
        <taxon>Muribaculaceae incertae sedis</taxon>
        <taxon>Candidatus Merdivivens</taxon>
    </lineage>
</organism>
<accession>A0A9D9IIK4</accession>
<evidence type="ECO:0000256" key="4">
    <source>
        <dbReference type="ARBA" id="ARBA00023110"/>
    </source>
</evidence>
<evidence type="ECO:0000259" key="8">
    <source>
        <dbReference type="PROSITE" id="PS50059"/>
    </source>
</evidence>
<dbReference type="SUPFAM" id="SSF54534">
    <property type="entry name" value="FKBP-like"/>
    <property type="match status" value="2"/>
</dbReference>
<proteinExistence type="inferred from homology"/>
<keyword evidence="7" id="KW-0732">Signal</keyword>